<gene>
    <name evidence="2" type="ORF">ENX07_06620</name>
</gene>
<dbReference type="PANTHER" id="PTHR43830">
    <property type="entry name" value="PROTEIN PSP1"/>
    <property type="match status" value="1"/>
</dbReference>
<feature type="domain" description="PSP1 C-terminal" evidence="1">
    <location>
        <begin position="51"/>
        <end position="136"/>
    </location>
</feature>
<evidence type="ECO:0000259" key="1">
    <source>
        <dbReference type="PROSITE" id="PS51411"/>
    </source>
</evidence>
<dbReference type="EMBL" id="DTMQ01000041">
    <property type="protein sequence ID" value="HGE99720.1"/>
    <property type="molecule type" value="Genomic_DNA"/>
</dbReference>
<proteinExistence type="predicted"/>
<accession>A0A7C3Z2H9</accession>
<dbReference type="PANTHER" id="PTHR43830:SF3">
    <property type="entry name" value="PROTEIN PSP1"/>
    <property type="match status" value="1"/>
</dbReference>
<dbReference type="AlphaFoldDB" id="A0A7C3Z2H9"/>
<name>A0A7C3Z2H9_UNCW3</name>
<dbReference type="PROSITE" id="PS51411">
    <property type="entry name" value="PSP1_C"/>
    <property type="match status" value="1"/>
</dbReference>
<protein>
    <recommendedName>
        <fullName evidence="1">PSP1 C-terminal domain-containing protein</fullName>
    </recommendedName>
</protein>
<dbReference type="NCBIfam" id="NF041131">
    <property type="entry name" value="RicT_YaaT_fam"/>
    <property type="match status" value="1"/>
</dbReference>
<evidence type="ECO:0000313" key="2">
    <source>
        <dbReference type="EMBL" id="HGE99720.1"/>
    </source>
</evidence>
<dbReference type="InterPro" id="IPR007557">
    <property type="entry name" value="PSP1_C"/>
</dbReference>
<dbReference type="GO" id="GO:0005737">
    <property type="term" value="C:cytoplasm"/>
    <property type="evidence" value="ECO:0007669"/>
    <property type="project" value="TreeGrafter"/>
</dbReference>
<dbReference type="Pfam" id="PF04468">
    <property type="entry name" value="PSP1"/>
    <property type="match status" value="1"/>
</dbReference>
<sequence>MNYLIEFSPYALFPFFSPLGELETGELVIVRDKIGEDIGRVVSQTENEVVGIILRRVDESDSPRLEELKDLGEKALTVFRSIKSQRRLPIKILDYHIRWDKKRMTFYIASWQSFDWEEIEAILEKEIPIKVRIREISPRIFAGVIKGMGRCGRGVCCGLFKENLPRVSMRTARLQGLFIPSERISGICGRLLCCLAYEEEIYEEALAKYPALGSVVKTKRGEGKVAGIDIFHEKILIKLEDREITLPLSELKGR</sequence>
<reference evidence="2" key="1">
    <citation type="journal article" date="2020" name="mSystems">
        <title>Genome- and Community-Level Interaction Insights into Carbon Utilization and Element Cycling Functions of Hydrothermarchaeota in Hydrothermal Sediment.</title>
        <authorList>
            <person name="Zhou Z."/>
            <person name="Liu Y."/>
            <person name="Xu W."/>
            <person name="Pan J."/>
            <person name="Luo Z.H."/>
            <person name="Li M."/>
        </authorList>
    </citation>
    <scope>NUCLEOTIDE SEQUENCE [LARGE SCALE GENOMIC DNA]</scope>
    <source>
        <strain evidence="2">SpSt-906</strain>
    </source>
</reference>
<comment type="caution">
    <text evidence="2">The sequence shown here is derived from an EMBL/GenBank/DDBJ whole genome shotgun (WGS) entry which is preliminary data.</text>
</comment>
<dbReference type="InterPro" id="IPR047767">
    <property type="entry name" value="PSP1-like"/>
</dbReference>
<organism evidence="2">
    <name type="scientific">candidate division WOR-3 bacterium</name>
    <dbReference type="NCBI Taxonomy" id="2052148"/>
    <lineage>
        <taxon>Bacteria</taxon>
        <taxon>Bacteria division WOR-3</taxon>
    </lineage>
</organism>